<keyword evidence="14" id="KW-1185">Reference proteome</keyword>
<organism evidence="13 14">
    <name type="scientific">Dyella halodurans</name>
    <dbReference type="NCBI Taxonomy" id="1920171"/>
    <lineage>
        <taxon>Bacteria</taxon>
        <taxon>Pseudomonadati</taxon>
        <taxon>Pseudomonadota</taxon>
        <taxon>Gammaproteobacteria</taxon>
        <taxon>Lysobacterales</taxon>
        <taxon>Rhodanobacteraceae</taxon>
        <taxon>Dyella</taxon>
    </lineage>
</organism>
<proteinExistence type="inferred from homology"/>
<evidence type="ECO:0000256" key="3">
    <source>
        <dbReference type="ARBA" id="ARBA00022475"/>
    </source>
</evidence>
<feature type="domain" description="General secretion pathway GspH" evidence="12">
    <location>
        <begin position="52"/>
        <end position="165"/>
    </location>
</feature>
<dbReference type="PROSITE" id="PS51257">
    <property type="entry name" value="PROKAR_LIPOPROTEIN"/>
    <property type="match status" value="1"/>
</dbReference>
<evidence type="ECO:0000256" key="10">
    <source>
        <dbReference type="ARBA" id="ARBA00030775"/>
    </source>
</evidence>
<comment type="similarity">
    <text evidence="9">Belongs to the GSP H family.</text>
</comment>
<evidence type="ECO:0000256" key="7">
    <source>
        <dbReference type="ARBA" id="ARBA00022989"/>
    </source>
</evidence>
<dbReference type="InterPro" id="IPR045584">
    <property type="entry name" value="Pilin-like"/>
</dbReference>
<keyword evidence="4" id="KW-0488">Methylation</keyword>
<evidence type="ECO:0000256" key="1">
    <source>
        <dbReference type="ARBA" id="ARBA00004377"/>
    </source>
</evidence>
<reference evidence="14" key="1">
    <citation type="journal article" date="2019" name="Int. J. Syst. Evol. Microbiol.">
        <title>The Global Catalogue of Microorganisms (GCM) 10K type strain sequencing project: providing services to taxonomists for standard genome sequencing and annotation.</title>
        <authorList>
            <consortium name="The Broad Institute Genomics Platform"/>
            <consortium name="The Broad Institute Genome Sequencing Center for Infectious Disease"/>
            <person name="Wu L."/>
            <person name="Ma J."/>
        </authorList>
    </citation>
    <scope>NUCLEOTIDE SEQUENCE [LARGE SCALE GENOMIC DNA]</scope>
    <source>
        <strain evidence="14">CCM 4481</strain>
    </source>
</reference>
<feature type="transmembrane region" description="Helical" evidence="11">
    <location>
        <begin position="20"/>
        <end position="41"/>
    </location>
</feature>
<evidence type="ECO:0000256" key="4">
    <source>
        <dbReference type="ARBA" id="ARBA00022481"/>
    </source>
</evidence>
<dbReference type="NCBIfam" id="TIGR02532">
    <property type="entry name" value="IV_pilin_GFxxxE"/>
    <property type="match status" value="1"/>
</dbReference>
<keyword evidence="6 11" id="KW-0812">Transmembrane</keyword>
<protein>
    <recommendedName>
        <fullName evidence="2">Type II secretion system protein H</fullName>
    </recommendedName>
    <alternativeName>
        <fullName evidence="10">General secretion pathway protein H</fullName>
    </alternativeName>
</protein>
<comment type="caution">
    <text evidence="13">The sequence shown here is derived from an EMBL/GenBank/DDBJ whole genome shotgun (WGS) entry which is preliminary data.</text>
</comment>
<comment type="subcellular location">
    <subcellularLocation>
        <location evidence="1">Cell inner membrane</location>
        <topology evidence="1">Single-pass membrane protein</topology>
    </subcellularLocation>
</comment>
<evidence type="ECO:0000256" key="2">
    <source>
        <dbReference type="ARBA" id="ARBA00021549"/>
    </source>
</evidence>
<evidence type="ECO:0000313" key="13">
    <source>
        <dbReference type="EMBL" id="MFC4528442.1"/>
    </source>
</evidence>
<accession>A0ABV9C6F2</accession>
<evidence type="ECO:0000256" key="8">
    <source>
        <dbReference type="ARBA" id="ARBA00023136"/>
    </source>
</evidence>
<dbReference type="SUPFAM" id="SSF54523">
    <property type="entry name" value="Pili subunits"/>
    <property type="match status" value="1"/>
</dbReference>
<dbReference type="Gene3D" id="3.55.40.10">
    <property type="entry name" value="minor pseudopilin epsh domain"/>
    <property type="match status" value="1"/>
</dbReference>
<name>A0ABV9C6F2_9GAMM</name>
<dbReference type="Proteomes" id="UP001595961">
    <property type="component" value="Unassembled WGS sequence"/>
</dbReference>
<dbReference type="RefSeq" id="WP_266148630.1">
    <property type="nucleotide sequence ID" value="NZ_CP064028.1"/>
</dbReference>
<sequence>MRQGQASPRYQRGFTLIEQIVAGLIVAMLACMAAPALGALLSRSRLQAAQLDLISALNHARALAATTGRRTMLCPSRDGLQCADEVHWEGGWLIGHYRTSQTDQIDGKPLLTGPGHPTLTILSTSGRRRVRFQNDGSAVGSNVTFTLCVRGRTGGTLSVVVSDAGRIKSPKTKPDQASRCTNGD</sequence>
<dbReference type="InterPro" id="IPR022346">
    <property type="entry name" value="T2SS_GspH"/>
</dbReference>
<evidence type="ECO:0000259" key="12">
    <source>
        <dbReference type="Pfam" id="PF12019"/>
    </source>
</evidence>
<dbReference type="EMBL" id="JBHSGA010000020">
    <property type="protein sequence ID" value="MFC4528442.1"/>
    <property type="molecule type" value="Genomic_DNA"/>
</dbReference>
<evidence type="ECO:0000256" key="5">
    <source>
        <dbReference type="ARBA" id="ARBA00022519"/>
    </source>
</evidence>
<evidence type="ECO:0000256" key="11">
    <source>
        <dbReference type="SAM" id="Phobius"/>
    </source>
</evidence>
<evidence type="ECO:0000256" key="9">
    <source>
        <dbReference type="ARBA" id="ARBA00025772"/>
    </source>
</evidence>
<gene>
    <name evidence="13" type="ORF">ACFO5W_17495</name>
</gene>
<evidence type="ECO:0000313" key="14">
    <source>
        <dbReference type="Proteomes" id="UP001595961"/>
    </source>
</evidence>
<keyword evidence="8 11" id="KW-0472">Membrane</keyword>
<dbReference type="Pfam" id="PF12019">
    <property type="entry name" value="GspH"/>
    <property type="match status" value="1"/>
</dbReference>
<keyword evidence="5" id="KW-0997">Cell inner membrane</keyword>
<dbReference type="InterPro" id="IPR012902">
    <property type="entry name" value="N_methyl_site"/>
</dbReference>
<evidence type="ECO:0000256" key="6">
    <source>
        <dbReference type="ARBA" id="ARBA00022692"/>
    </source>
</evidence>
<keyword evidence="3" id="KW-1003">Cell membrane</keyword>
<keyword evidence="7 11" id="KW-1133">Transmembrane helix</keyword>